<feature type="compositionally biased region" description="Basic and acidic residues" evidence="1">
    <location>
        <begin position="322"/>
        <end position="336"/>
    </location>
</feature>
<keyword evidence="4" id="KW-1185">Reference proteome</keyword>
<reference evidence="3" key="4">
    <citation type="submission" date="2025-05" db="UniProtKB">
        <authorList>
            <consortium name="EnsemblFungi"/>
        </authorList>
    </citation>
    <scope>IDENTIFICATION</scope>
    <source>
        <strain evidence="3">isolate 1-1 / race 1 (BBBD)</strain>
    </source>
</reference>
<reference evidence="2" key="2">
    <citation type="submission" date="2016-05" db="EMBL/GenBank/DDBJ databases">
        <title>Comparative analysis highlights variable genome content of wheat rusts and divergence of the mating loci.</title>
        <authorList>
            <person name="Cuomo C.A."/>
            <person name="Bakkeren G."/>
            <person name="Szabo L."/>
            <person name="Khalil H."/>
            <person name="Joly D."/>
            <person name="Goldberg J."/>
            <person name="Young S."/>
            <person name="Zeng Q."/>
            <person name="Fellers J."/>
        </authorList>
    </citation>
    <scope>NUCLEOTIDE SEQUENCE [LARGE SCALE GENOMIC DNA]</scope>
    <source>
        <strain evidence="2">1-1 BBBD Race 1</strain>
    </source>
</reference>
<evidence type="ECO:0000313" key="2">
    <source>
        <dbReference type="EMBL" id="OAV88114.1"/>
    </source>
</evidence>
<proteinExistence type="predicted"/>
<protein>
    <submittedName>
        <fullName evidence="2 3">Uncharacterized protein</fullName>
    </submittedName>
</protein>
<dbReference type="AlphaFoldDB" id="A0A180G687"/>
<dbReference type="Proteomes" id="UP000005240">
    <property type="component" value="Unassembled WGS sequence"/>
</dbReference>
<reference evidence="2" key="1">
    <citation type="submission" date="2009-11" db="EMBL/GenBank/DDBJ databases">
        <authorList>
            <consortium name="The Broad Institute Genome Sequencing Platform"/>
            <person name="Ward D."/>
            <person name="Feldgarden M."/>
            <person name="Earl A."/>
            <person name="Young S.K."/>
            <person name="Zeng Q."/>
            <person name="Koehrsen M."/>
            <person name="Alvarado L."/>
            <person name="Berlin A."/>
            <person name="Bochicchio J."/>
            <person name="Borenstein D."/>
            <person name="Chapman S.B."/>
            <person name="Chen Z."/>
            <person name="Engels R."/>
            <person name="Freedman E."/>
            <person name="Gellesch M."/>
            <person name="Goldberg J."/>
            <person name="Griggs A."/>
            <person name="Gujja S."/>
            <person name="Heilman E."/>
            <person name="Heiman D."/>
            <person name="Hepburn T."/>
            <person name="Howarth C."/>
            <person name="Jen D."/>
            <person name="Larson L."/>
            <person name="Lewis B."/>
            <person name="Mehta T."/>
            <person name="Park D."/>
            <person name="Pearson M."/>
            <person name="Roberts A."/>
            <person name="Saif S."/>
            <person name="Shea T."/>
            <person name="Shenoy N."/>
            <person name="Sisk P."/>
            <person name="Stolte C."/>
            <person name="Sykes S."/>
            <person name="Thomson T."/>
            <person name="Walk T."/>
            <person name="White J."/>
            <person name="Yandava C."/>
            <person name="Izard J."/>
            <person name="Baranova O.V."/>
            <person name="Blanton J.M."/>
            <person name="Tanner A.C."/>
            <person name="Dewhirst F.E."/>
            <person name="Haas B."/>
            <person name="Nusbaum C."/>
            <person name="Birren B."/>
        </authorList>
    </citation>
    <scope>NUCLEOTIDE SEQUENCE [LARGE SCALE GENOMIC DNA]</scope>
    <source>
        <strain evidence="2">1-1 BBBD Race 1</strain>
    </source>
</reference>
<evidence type="ECO:0000256" key="1">
    <source>
        <dbReference type="SAM" id="MobiDB-lite"/>
    </source>
</evidence>
<dbReference type="EMBL" id="ADAS02000212">
    <property type="protein sequence ID" value="OAV88114.1"/>
    <property type="molecule type" value="Genomic_DNA"/>
</dbReference>
<feature type="region of interest" description="Disordered" evidence="1">
    <location>
        <begin position="224"/>
        <end position="336"/>
    </location>
</feature>
<evidence type="ECO:0000313" key="3">
    <source>
        <dbReference type="EnsemblFungi" id="PTTG_09126-t43_1-p1"/>
    </source>
</evidence>
<reference evidence="3 4" key="3">
    <citation type="journal article" date="2017" name="G3 (Bethesda)">
        <title>Comparative analysis highlights variable genome content of wheat rusts and divergence of the mating loci.</title>
        <authorList>
            <person name="Cuomo C.A."/>
            <person name="Bakkeren G."/>
            <person name="Khalil H.B."/>
            <person name="Panwar V."/>
            <person name="Joly D."/>
            <person name="Linning R."/>
            <person name="Sakthikumar S."/>
            <person name="Song X."/>
            <person name="Adiconis X."/>
            <person name="Fan L."/>
            <person name="Goldberg J.M."/>
            <person name="Levin J.Z."/>
            <person name="Young S."/>
            <person name="Zeng Q."/>
            <person name="Anikster Y."/>
            <person name="Bruce M."/>
            <person name="Wang M."/>
            <person name="Yin C."/>
            <person name="McCallum B."/>
            <person name="Szabo L.J."/>
            <person name="Hulbert S."/>
            <person name="Chen X."/>
            <person name="Fellers J.P."/>
        </authorList>
    </citation>
    <scope>NUCLEOTIDE SEQUENCE</scope>
    <source>
        <strain evidence="4">Isolate 1-1 / race 1 (BBBD)</strain>
        <strain evidence="3">isolate 1-1 / race 1 (BBBD)</strain>
    </source>
</reference>
<feature type="compositionally biased region" description="Acidic residues" evidence="1">
    <location>
        <begin position="301"/>
        <end position="312"/>
    </location>
</feature>
<gene>
    <name evidence="2" type="ORF">PTTG_09126</name>
</gene>
<organism evidence="2">
    <name type="scientific">Puccinia triticina (isolate 1-1 / race 1 (BBBD))</name>
    <name type="common">Brown leaf rust fungus</name>
    <dbReference type="NCBI Taxonomy" id="630390"/>
    <lineage>
        <taxon>Eukaryota</taxon>
        <taxon>Fungi</taxon>
        <taxon>Dikarya</taxon>
        <taxon>Basidiomycota</taxon>
        <taxon>Pucciniomycotina</taxon>
        <taxon>Pucciniomycetes</taxon>
        <taxon>Pucciniales</taxon>
        <taxon>Pucciniaceae</taxon>
        <taxon>Puccinia</taxon>
    </lineage>
</organism>
<evidence type="ECO:0000313" key="4">
    <source>
        <dbReference type="Proteomes" id="UP000005240"/>
    </source>
</evidence>
<sequence length="336" mass="36219">MSINRTPNHPASMTGLFEPLGESIPEAIRANQYGNVTTLSFLQCGGAANTKVEDCEIKLSTNTALNNVLDPSYIYYLTGKFIPLNNGSTPKLTYVQETVAPVMPVANNTLNFTNRAAVNSLGLVTSRQEVVTTSGDGTAQLEVIVSHSDWDPQHNADLFSGACPQTVFHQVHRARIKAPGQNLQPLHVGWEVKIAGRLVDFEMDTHMAVVVVSHVAFASGHQIGMSSSLPSSSGTNLPTTKSGRSPTKFTPRTTAPNKSPTPGPLHKATTSPSTLASKSSKGKGKAHNPSPDHSEDGQTASEEEFDEESEEEVIPKRRGRPRKDILKDAAKRMKRS</sequence>
<dbReference type="EnsemblFungi" id="PTTG_09126-t43_1">
    <property type="protein sequence ID" value="PTTG_09126-t43_1-p1"/>
    <property type="gene ID" value="PTTG_09126"/>
</dbReference>
<name>A0A180G687_PUCT1</name>
<feature type="compositionally biased region" description="Polar residues" evidence="1">
    <location>
        <begin position="234"/>
        <end position="260"/>
    </location>
</feature>
<dbReference type="VEuPathDB" id="FungiDB:PTTG_09126"/>
<accession>A0A180G687</accession>